<keyword evidence="5" id="KW-0812">Transmembrane</keyword>
<feature type="region of interest" description="Disordered" evidence="4">
    <location>
        <begin position="312"/>
        <end position="353"/>
    </location>
</feature>
<name>A0A418WUK3_9PROT</name>
<proteinExistence type="predicted"/>
<evidence type="ECO:0000313" key="8">
    <source>
        <dbReference type="Proteomes" id="UP000284605"/>
    </source>
</evidence>
<dbReference type="GO" id="GO:0043565">
    <property type="term" value="F:sequence-specific DNA binding"/>
    <property type="evidence" value="ECO:0007669"/>
    <property type="project" value="InterPro"/>
</dbReference>
<dbReference type="SUPFAM" id="SSF52317">
    <property type="entry name" value="Class I glutamine amidotransferase-like"/>
    <property type="match status" value="1"/>
</dbReference>
<feature type="domain" description="HTH araC/xylS-type" evidence="6">
    <location>
        <begin position="222"/>
        <end position="320"/>
    </location>
</feature>
<dbReference type="InterPro" id="IPR018060">
    <property type="entry name" value="HTH_AraC"/>
</dbReference>
<keyword evidence="5" id="KW-0472">Membrane</keyword>
<dbReference type="SUPFAM" id="SSF46689">
    <property type="entry name" value="Homeodomain-like"/>
    <property type="match status" value="2"/>
</dbReference>
<dbReference type="SMART" id="SM00342">
    <property type="entry name" value="HTH_ARAC"/>
    <property type="match status" value="1"/>
</dbReference>
<keyword evidence="1" id="KW-0805">Transcription regulation</keyword>
<protein>
    <submittedName>
        <fullName evidence="7">GlxA family transcriptional regulator</fullName>
    </submittedName>
</protein>
<evidence type="ECO:0000259" key="6">
    <source>
        <dbReference type="PROSITE" id="PS01124"/>
    </source>
</evidence>
<dbReference type="EMBL" id="QYUK01000008">
    <property type="protein sequence ID" value="RJF94952.1"/>
    <property type="molecule type" value="Genomic_DNA"/>
</dbReference>
<organism evidence="7 8">
    <name type="scientific">Oleomonas cavernae</name>
    <dbReference type="NCBI Taxonomy" id="2320859"/>
    <lineage>
        <taxon>Bacteria</taxon>
        <taxon>Pseudomonadati</taxon>
        <taxon>Pseudomonadota</taxon>
        <taxon>Alphaproteobacteria</taxon>
        <taxon>Acetobacterales</taxon>
        <taxon>Acetobacteraceae</taxon>
        <taxon>Oleomonas</taxon>
    </lineage>
</organism>
<evidence type="ECO:0000256" key="2">
    <source>
        <dbReference type="ARBA" id="ARBA00023125"/>
    </source>
</evidence>
<dbReference type="InterPro" id="IPR052158">
    <property type="entry name" value="INH-QAR"/>
</dbReference>
<feature type="transmembrane region" description="Helical" evidence="5">
    <location>
        <begin position="12"/>
        <end position="30"/>
    </location>
</feature>
<sequence length="353" mass="38578">MYQPYEGSGPEPIGFLLIPGFSMMAFFSAVEPLRVANRLAGRPLFSWHAFSGDGEPVEASNGMRLMVEGPVAALKGVPTLFTVAGFEPQVAATKRLLGTLRTLAREGLTLGALDTGVHLLAKAHLVDHVRVTMHWEAVSGFQEEFPEIEVSDELFEVAPGRITCAGGTAALDMMLDMIGAKHGADLAVAVSEQFIHDRIRDRRAHQRMELSSRLGVTNSRILKIVDVMERNLEAPIGNDELAAVAGVSSRQLERLFRLHLTTTPSAYYMRLRLERARQLLRQTDMSVVDIAMAAGFSSASCLSRAYRARFGRPPRQDRHELPAGMGGQVDQASPAGPPRASTRMRESNSSRST</sequence>
<evidence type="ECO:0000256" key="5">
    <source>
        <dbReference type="SAM" id="Phobius"/>
    </source>
</evidence>
<keyword evidence="3" id="KW-0804">Transcription</keyword>
<keyword evidence="5" id="KW-1133">Transmembrane helix</keyword>
<dbReference type="PANTHER" id="PTHR43130">
    <property type="entry name" value="ARAC-FAMILY TRANSCRIPTIONAL REGULATOR"/>
    <property type="match status" value="1"/>
</dbReference>
<evidence type="ECO:0000256" key="4">
    <source>
        <dbReference type="SAM" id="MobiDB-lite"/>
    </source>
</evidence>
<dbReference type="PANTHER" id="PTHR43130:SF3">
    <property type="entry name" value="HTH-TYPE TRANSCRIPTIONAL REGULATOR RV1931C"/>
    <property type="match status" value="1"/>
</dbReference>
<comment type="caution">
    <text evidence="7">The sequence shown here is derived from an EMBL/GenBank/DDBJ whole genome shotgun (WGS) entry which is preliminary data.</text>
</comment>
<dbReference type="PROSITE" id="PS00041">
    <property type="entry name" value="HTH_ARAC_FAMILY_1"/>
    <property type="match status" value="1"/>
</dbReference>
<dbReference type="InterPro" id="IPR009057">
    <property type="entry name" value="Homeodomain-like_sf"/>
</dbReference>
<accession>A0A418WUK3</accession>
<reference evidence="7 8" key="1">
    <citation type="submission" date="2018-09" db="EMBL/GenBank/DDBJ databases">
        <authorList>
            <person name="Zhu H."/>
        </authorList>
    </citation>
    <scope>NUCLEOTIDE SEQUENCE [LARGE SCALE GENOMIC DNA]</scope>
    <source>
        <strain evidence="7 8">K1W22B-8</strain>
    </source>
</reference>
<evidence type="ECO:0000256" key="1">
    <source>
        <dbReference type="ARBA" id="ARBA00023015"/>
    </source>
</evidence>
<keyword evidence="8" id="KW-1185">Reference proteome</keyword>
<evidence type="ECO:0000256" key="3">
    <source>
        <dbReference type="ARBA" id="ARBA00023163"/>
    </source>
</evidence>
<dbReference type="InterPro" id="IPR018062">
    <property type="entry name" value="HTH_AraC-typ_CS"/>
</dbReference>
<dbReference type="InterPro" id="IPR029062">
    <property type="entry name" value="Class_I_gatase-like"/>
</dbReference>
<dbReference type="Gene3D" id="3.40.50.880">
    <property type="match status" value="1"/>
</dbReference>
<dbReference type="Proteomes" id="UP000284605">
    <property type="component" value="Unassembled WGS sequence"/>
</dbReference>
<gene>
    <name evidence="7" type="ORF">D3874_02780</name>
</gene>
<feature type="compositionally biased region" description="Basic and acidic residues" evidence="4">
    <location>
        <begin position="343"/>
        <end position="353"/>
    </location>
</feature>
<dbReference type="PROSITE" id="PS01124">
    <property type="entry name" value="HTH_ARAC_FAMILY_2"/>
    <property type="match status" value="1"/>
</dbReference>
<dbReference type="AlphaFoldDB" id="A0A418WUK3"/>
<dbReference type="Gene3D" id="1.10.10.60">
    <property type="entry name" value="Homeodomain-like"/>
    <property type="match status" value="1"/>
</dbReference>
<dbReference type="CDD" id="cd03136">
    <property type="entry name" value="GATase1_AraC_ArgR_like"/>
    <property type="match status" value="1"/>
</dbReference>
<evidence type="ECO:0000313" key="7">
    <source>
        <dbReference type="EMBL" id="RJF94952.1"/>
    </source>
</evidence>
<dbReference type="GO" id="GO:0003700">
    <property type="term" value="F:DNA-binding transcription factor activity"/>
    <property type="evidence" value="ECO:0007669"/>
    <property type="project" value="InterPro"/>
</dbReference>
<keyword evidence="2" id="KW-0238">DNA-binding</keyword>
<dbReference type="Pfam" id="PF12833">
    <property type="entry name" value="HTH_18"/>
    <property type="match status" value="1"/>
</dbReference>